<dbReference type="AlphaFoldDB" id="A0A143HA99"/>
<gene>
    <name evidence="1" type="ORF">ATY39_02595</name>
</gene>
<accession>A0A143HA99</accession>
<dbReference type="EMBL" id="CP014806">
    <property type="protein sequence ID" value="AMW98415.1"/>
    <property type="molecule type" value="Genomic_DNA"/>
</dbReference>
<proteinExistence type="predicted"/>
<keyword evidence="2" id="KW-1185">Reference proteome</keyword>
<dbReference type="KEGG" id="rst:ATY39_02595"/>
<dbReference type="RefSeq" id="WP_066785404.1">
    <property type="nucleotide sequence ID" value="NZ_CP014806.1"/>
</dbReference>
<evidence type="ECO:0000313" key="1">
    <source>
        <dbReference type="EMBL" id="AMW98415.1"/>
    </source>
</evidence>
<protein>
    <submittedName>
        <fullName evidence="1">Uncharacterized protein</fullName>
    </submittedName>
</protein>
<evidence type="ECO:0000313" key="2">
    <source>
        <dbReference type="Proteomes" id="UP000076021"/>
    </source>
</evidence>
<organism evidence="1 2">
    <name type="scientific">Rummeliibacillus stabekisii</name>
    <dbReference type="NCBI Taxonomy" id="241244"/>
    <lineage>
        <taxon>Bacteria</taxon>
        <taxon>Bacillati</taxon>
        <taxon>Bacillota</taxon>
        <taxon>Bacilli</taxon>
        <taxon>Bacillales</taxon>
        <taxon>Caryophanaceae</taxon>
        <taxon>Rummeliibacillus</taxon>
    </lineage>
</organism>
<name>A0A143HA99_9BACL</name>
<dbReference type="Proteomes" id="UP000076021">
    <property type="component" value="Chromosome"/>
</dbReference>
<reference evidence="2" key="2">
    <citation type="submission" date="2016-03" db="EMBL/GenBank/DDBJ databases">
        <authorList>
            <person name="Ploux O."/>
        </authorList>
    </citation>
    <scope>NUCLEOTIDE SEQUENCE [LARGE SCALE GENOMIC DNA]</scope>
    <source>
        <strain evidence="2">PP9</strain>
    </source>
</reference>
<dbReference type="STRING" id="241244.ATY39_02595"/>
<sequence length="246" mass="27383">MNIKQAILDELKEIKKALQTIASSKEQEVTLDGKKISKAISALPNETYIRNGRTESLQTKDSISLRANKIYNDGCIVAEGEFHNSKASTNTKNEVKALSETDEMIEALETLVINKAKSMQDEVTSPDEIAALTELVKVVNQTPRTLKAINADQKRVNRLGSMEVQLDLEKNTGIEGHLNDILNLMRDEAEMMANKAIQETGSKEKAEKRIIGLKALIEFSPRLQLTEPILNAALEVLKRQEDANQK</sequence>
<reference evidence="1 2" key="1">
    <citation type="journal article" date="2016" name="Genome Announc.">
        <title>Whole-Genome Sequence of Rummeliibacillus stabekisii Strain PP9 Isolated from Antarctic Soil.</title>
        <authorList>
            <person name="da Mota F.F."/>
            <person name="Vollu R.E."/>
            <person name="Jurelevicius D."/>
            <person name="Seldin L."/>
        </authorList>
    </citation>
    <scope>NUCLEOTIDE SEQUENCE [LARGE SCALE GENOMIC DNA]</scope>
    <source>
        <strain evidence="1 2">PP9</strain>
    </source>
</reference>